<dbReference type="AlphaFoldDB" id="A0A0N8JZP8"/>
<dbReference type="SUPFAM" id="SSF52540">
    <property type="entry name" value="P-loop containing nucleoside triphosphate hydrolases"/>
    <property type="match status" value="1"/>
</dbReference>
<accession>A0A0N8JZP8</accession>
<evidence type="ECO:0000256" key="2">
    <source>
        <dbReference type="ARBA" id="ARBA00023134"/>
    </source>
</evidence>
<dbReference type="GO" id="GO:0005525">
    <property type="term" value="F:GTP binding"/>
    <property type="evidence" value="ECO:0007669"/>
    <property type="project" value="UniProtKB-KW"/>
</dbReference>
<dbReference type="InterPro" id="IPR001806">
    <property type="entry name" value="Small_GTPase"/>
</dbReference>
<dbReference type="InterPro" id="IPR027417">
    <property type="entry name" value="P-loop_NTPase"/>
</dbReference>
<sequence length="258" mass="28933">MPPQMEYYCAEPRAPSARWSRDRWEDAAISCMLVGDGAVGKTSMIVSYTANGYPAEYQQTAFDVFSGQVQVDGMPVRIQLVDTAGQIFISVRICRLLKGLRAHLASDLLPQEEFDGFRSFCYAHTDVFILCFSVVNPASFQNVTKKWIPEIRACNPTSPVILVGTQSDLRHDVNVLIRLDQSKVKPVVSSRAKDVAEKIRAQDYVECSALTQKNLKEAFDTAIFAAIKHKARQAKKLKLSDGTKTYSKCGWKKFFCFV</sequence>
<dbReference type="EMBL" id="JARO02003709">
    <property type="protein sequence ID" value="KPP69937.1"/>
    <property type="molecule type" value="Genomic_DNA"/>
</dbReference>
<dbReference type="GO" id="GO:0003924">
    <property type="term" value="F:GTPase activity"/>
    <property type="evidence" value="ECO:0007669"/>
    <property type="project" value="InterPro"/>
</dbReference>
<dbReference type="PROSITE" id="PS51419">
    <property type="entry name" value="RAB"/>
    <property type="match status" value="1"/>
</dbReference>
<dbReference type="STRING" id="113540.ENSSFOP00015065038"/>
<keyword evidence="1" id="KW-0547">Nucleotide-binding</keyword>
<name>A0A0N8JZP8_SCLFO</name>
<dbReference type="CDD" id="cd04130">
    <property type="entry name" value="Wrch_1"/>
    <property type="match status" value="1"/>
</dbReference>
<dbReference type="PROSITE" id="PS51421">
    <property type="entry name" value="RAS"/>
    <property type="match status" value="1"/>
</dbReference>
<dbReference type="PANTHER" id="PTHR24072">
    <property type="entry name" value="RHO FAMILY GTPASE"/>
    <property type="match status" value="1"/>
</dbReference>
<gene>
    <name evidence="3" type="ORF">Z043_111266</name>
</gene>
<reference evidence="3 4" key="1">
    <citation type="submission" date="2015-08" db="EMBL/GenBank/DDBJ databases">
        <title>The genome of the Asian arowana (Scleropages formosus).</title>
        <authorList>
            <person name="Tan M.H."/>
            <person name="Gan H.M."/>
            <person name="Croft L.J."/>
            <person name="Austin C.M."/>
        </authorList>
    </citation>
    <scope>NUCLEOTIDE SEQUENCE [LARGE SCALE GENOMIC DNA]</scope>
    <source>
        <strain evidence="3">Aro1</strain>
    </source>
</reference>
<proteinExistence type="predicted"/>
<evidence type="ECO:0000313" key="4">
    <source>
        <dbReference type="Proteomes" id="UP000034805"/>
    </source>
</evidence>
<comment type="caution">
    <text evidence="3">The sequence shown here is derived from an EMBL/GenBank/DDBJ whole genome shotgun (WGS) entry which is preliminary data.</text>
</comment>
<dbReference type="Pfam" id="PF00071">
    <property type="entry name" value="Ras"/>
    <property type="match status" value="2"/>
</dbReference>
<organism evidence="3 4">
    <name type="scientific">Scleropages formosus</name>
    <name type="common">Asian bonytongue</name>
    <name type="synonym">Osteoglossum formosum</name>
    <dbReference type="NCBI Taxonomy" id="113540"/>
    <lineage>
        <taxon>Eukaryota</taxon>
        <taxon>Metazoa</taxon>
        <taxon>Chordata</taxon>
        <taxon>Craniata</taxon>
        <taxon>Vertebrata</taxon>
        <taxon>Euteleostomi</taxon>
        <taxon>Actinopterygii</taxon>
        <taxon>Neopterygii</taxon>
        <taxon>Teleostei</taxon>
        <taxon>Osteoglossocephala</taxon>
        <taxon>Osteoglossomorpha</taxon>
        <taxon>Osteoglossiformes</taxon>
        <taxon>Osteoglossidae</taxon>
        <taxon>Scleropages</taxon>
    </lineage>
</organism>
<dbReference type="Gene3D" id="3.40.50.300">
    <property type="entry name" value="P-loop containing nucleotide triphosphate hydrolases"/>
    <property type="match status" value="1"/>
</dbReference>
<dbReference type="GO" id="GO:0007264">
    <property type="term" value="P:small GTPase-mediated signal transduction"/>
    <property type="evidence" value="ECO:0007669"/>
    <property type="project" value="InterPro"/>
</dbReference>
<dbReference type="InterPro" id="IPR003578">
    <property type="entry name" value="Small_GTPase_Rho"/>
</dbReference>
<evidence type="ECO:0000313" key="3">
    <source>
        <dbReference type="EMBL" id="KPP69937.1"/>
    </source>
</evidence>
<dbReference type="SMART" id="SM00175">
    <property type="entry name" value="RAB"/>
    <property type="match status" value="1"/>
</dbReference>
<dbReference type="SMART" id="SM00174">
    <property type="entry name" value="RHO"/>
    <property type="match status" value="1"/>
</dbReference>
<keyword evidence="2" id="KW-0342">GTP-binding</keyword>
<dbReference type="SMART" id="SM00173">
    <property type="entry name" value="RAS"/>
    <property type="match status" value="1"/>
</dbReference>
<dbReference type="PROSITE" id="PS51420">
    <property type="entry name" value="RHO"/>
    <property type="match status" value="1"/>
</dbReference>
<dbReference type="PRINTS" id="PR00449">
    <property type="entry name" value="RASTRNSFRMNG"/>
</dbReference>
<protein>
    <submittedName>
        <fullName evidence="3">Rho-related GTP-binding protein RhoV-like</fullName>
    </submittedName>
</protein>
<dbReference type="Proteomes" id="UP000034805">
    <property type="component" value="Unassembled WGS sequence"/>
</dbReference>
<evidence type="ECO:0000256" key="1">
    <source>
        <dbReference type="ARBA" id="ARBA00022741"/>
    </source>
</evidence>